<proteinExistence type="predicted"/>
<name>A0A8J6QXX2_9BACT</name>
<evidence type="ECO:0000313" key="2">
    <source>
        <dbReference type="EMBL" id="MBD1401196.1"/>
    </source>
</evidence>
<sequence>MPKASALFAVCFVAGLLGALFSSLFLWLGGEWGVIRLLGISFSRSIALPTLYAPLFAGGLWGLLFFLTVASPRSRRYWIRKSLWVAMIPALVDMVYIYPQLQNQGIGGINLGLLMPGLIIISWLIWGLFTGFFARLLWGR</sequence>
<dbReference type="AlphaFoldDB" id="A0A8J6QXX2"/>
<keyword evidence="1" id="KW-0812">Transmembrane</keyword>
<dbReference type="Proteomes" id="UP000632828">
    <property type="component" value="Unassembled WGS sequence"/>
</dbReference>
<evidence type="ECO:0000256" key="1">
    <source>
        <dbReference type="SAM" id="Phobius"/>
    </source>
</evidence>
<feature type="transmembrane region" description="Helical" evidence="1">
    <location>
        <begin position="113"/>
        <end position="138"/>
    </location>
</feature>
<comment type="caution">
    <text evidence="2">The sequence shown here is derived from an EMBL/GenBank/DDBJ whole genome shotgun (WGS) entry which is preliminary data.</text>
</comment>
<dbReference type="RefSeq" id="WP_191156536.1">
    <property type="nucleotide sequence ID" value="NZ_JACWUN010000012.1"/>
</dbReference>
<reference evidence="2" key="1">
    <citation type="submission" date="2020-09" db="EMBL/GenBank/DDBJ databases">
        <title>Pelobacter alkaliphilus sp. nov., a novel anaerobic arsenate-reducing bacterium from terrestrial mud volcano.</title>
        <authorList>
            <person name="Khomyakova M.A."/>
            <person name="Merkel A.Y."/>
            <person name="Slobodkin A.I."/>
        </authorList>
    </citation>
    <scope>NUCLEOTIDE SEQUENCE</scope>
    <source>
        <strain evidence="2">M08fum</strain>
    </source>
</reference>
<dbReference type="EMBL" id="JACWUN010000012">
    <property type="protein sequence ID" value="MBD1401196.1"/>
    <property type="molecule type" value="Genomic_DNA"/>
</dbReference>
<keyword evidence="1" id="KW-1133">Transmembrane helix</keyword>
<feature type="transmembrane region" description="Helical" evidence="1">
    <location>
        <begin position="82"/>
        <end position="101"/>
    </location>
</feature>
<protein>
    <submittedName>
        <fullName evidence="2">Uncharacterized protein</fullName>
    </submittedName>
</protein>
<keyword evidence="3" id="KW-1185">Reference proteome</keyword>
<evidence type="ECO:0000313" key="3">
    <source>
        <dbReference type="Proteomes" id="UP000632828"/>
    </source>
</evidence>
<accession>A0A8J6QXX2</accession>
<feature type="transmembrane region" description="Helical" evidence="1">
    <location>
        <begin position="46"/>
        <end position="70"/>
    </location>
</feature>
<organism evidence="2 3">
    <name type="scientific">Pelovirga terrestris</name>
    <dbReference type="NCBI Taxonomy" id="2771352"/>
    <lineage>
        <taxon>Bacteria</taxon>
        <taxon>Pseudomonadati</taxon>
        <taxon>Thermodesulfobacteriota</taxon>
        <taxon>Desulfuromonadia</taxon>
        <taxon>Geobacterales</taxon>
        <taxon>Geobacteraceae</taxon>
        <taxon>Pelovirga</taxon>
    </lineage>
</organism>
<gene>
    <name evidence="2" type="ORF">ICT70_10970</name>
</gene>
<keyword evidence="1" id="KW-0472">Membrane</keyword>